<sequence length="340" mass="36419">MTIPGLPNPAIPYGSTVVVTGCSGFIGSHVADQVLAAGFKVRGTSRDATKNQWLKEYFDAKHGAGKFELVTVADPTASNALSEAVKGASGFIHVAHDMNGSGDPAVSIPYTVDMAMSALKTAAAAGITRFVYTSSSFAVTQPKPGVPFTVDERTFNEAAIAAVKEKGADAGGATVYSASKVEVERAMQKWKDESGARIVVNCVNPNGNLGPVLQPQHQGYPTTAGWVKNLWDGKYDALKRVPEQFIDVRDDAKLHVIALVNPKLEGRRLLGMVAPAPISKIVQILRKEHPEHEFAQFEDDGTDEITNLMKGEVEGLLKEAYDHGYTPLEESVKANASELQ</sequence>
<dbReference type="InterPro" id="IPR036291">
    <property type="entry name" value="NAD(P)-bd_dom_sf"/>
</dbReference>
<dbReference type="GO" id="GO:0016616">
    <property type="term" value="F:oxidoreductase activity, acting on the CH-OH group of donors, NAD or NADP as acceptor"/>
    <property type="evidence" value="ECO:0007669"/>
    <property type="project" value="TreeGrafter"/>
</dbReference>
<dbReference type="InterPro" id="IPR050425">
    <property type="entry name" value="NAD(P)_dehydrat-like"/>
</dbReference>
<dbReference type="Gene3D" id="3.40.50.720">
    <property type="entry name" value="NAD(P)-binding Rossmann-like Domain"/>
    <property type="match status" value="1"/>
</dbReference>
<dbReference type="Pfam" id="PF01370">
    <property type="entry name" value="Epimerase"/>
    <property type="match status" value="1"/>
</dbReference>
<dbReference type="InterPro" id="IPR001509">
    <property type="entry name" value="Epimerase_deHydtase"/>
</dbReference>
<feature type="domain" description="NAD-dependent epimerase/dehydratase" evidence="3">
    <location>
        <begin position="17"/>
        <end position="263"/>
    </location>
</feature>
<evidence type="ECO:0000256" key="1">
    <source>
        <dbReference type="ARBA" id="ARBA00023002"/>
    </source>
</evidence>
<evidence type="ECO:0000313" key="4">
    <source>
        <dbReference type="EMBL" id="KAJ4340900.1"/>
    </source>
</evidence>
<dbReference type="AlphaFoldDB" id="A0A9W8X4I0"/>
<proteinExistence type="inferred from homology"/>
<dbReference type="PANTHER" id="PTHR10366:SF562">
    <property type="entry name" value="ALDEHYDE REDUCTASE II (AFU_ORTHOLOGUE AFUA_1G11360)"/>
    <property type="match status" value="1"/>
</dbReference>
<protein>
    <recommendedName>
        <fullName evidence="3">NAD-dependent epimerase/dehydratase domain-containing protein</fullName>
    </recommendedName>
</protein>
<dbReference type="Proteomes" id="UP001140562">
    <property type="component" value="Unassembled WGS sequence"/>
</dbReference>
<dbReference type="PANTHER" id="PTHR10366">
    <property type="entry name" value="NAD DEPENDENT EPIMERASE/DEHYDRATASE"/>
    <property type="match status" value="1"/>
</dbReference>
<comment type="similarity">
    <text evidence="2">Belongs to the NAD(P)-dependent epimerase/dehydratase family. Dihydroflavonol-4-reductase subfamily.</text>
</comment>
<gene>
    <name evidence="4" type="ORF">N0V87_002254</name>
</gene>
<comment type="caution">
    <text evidence="4">The sequence shown here is derived from an EMBL/GenBank/DDBJ whole genome shotgun (WGS) entry which is preliminary data.</text>
</comment>
<reference evidence="4" key="1">
    <citation type="submission" date="2022-10" db="EMBL/GenBank/DDBJ databases">
        <title>Tapping the CABI collections for fungal endophytes: first genome assemblies for Collariella, Neodidymelliopsis, Ascochyta clinopodiicola, Didymella pomorum, Didymosphaeria variabile, Neocosmospora piperis and Neocucurbitaria cava.</title>
        <authorList>
            <person name="Hill R."/>
        </authorList>
    </citation>
    <scope>NUCLEOTIDE SEQUENCE</scope>
    <source>
        <strain evidence="4">IMI 360193</strain>
    </source>
</reference>
<dbReference type="OrthoDB" id="2735536at2759"/>
<dbReference type="SUPFAM" id="SSF51735">
    <property type="entry name" value="NAD(P)-binding Rossmann-fold domains"/>
    <property type="match status" value="1"/>
</dbReference>
<accession>A0A9W8X4I0</accession>
<organism evidence="4 5">
    <name type="scientific">Didymella glomerata</name>
    <dbReference type="NCBI Taxonomy" id="749621"/>
    <lineage>
        <taxon>Eukaryota</taxon>
        <taxon>Fungi</taxon>
        <taxon>Dikarya</taxon>
        <taxon>Ascomycota</taxon>
        <taxon>Pezizomycotina</taxon>
        <taxon>Dothideomycetes</taxon>
        <taxon>Pleosporomycetidae</taxon>
        <taxon>Pleosporales</taxon>
        <taxon>Pleosporineae</taxon>
        <taxon>Didymellaceae</taxon>
        <taxon>Didymella</taxon>
    </lineage>
</organism>
<name>A0A9W8X4I0_9PLEO</name>
<evidence type="ECO:0000313" key="5">
    <source>
        <dbReference type="Proteomes" id="UP001140562"/>
    </source>
</evidence>
<evidence type="ECO:0000256" key="2">
    <source>
        <dbReference type="ARBA" id="ARBA00023445"/>
    </source>
</evidence>
<dbReference type="EMBL" id="JAPEUV010000014">
    <property type="protein sequence ID" value="KAJ4340900.1"/>
    <property type="molecule type" value="Genomic_DNA"/>
</dbReference>
<keyword evidence="1" id="KW-0560">Oxidoreductase</keyword>
<evidence type="ECO:0000259" key="3">
    <source>
        <dbReference type="Pfam" id="PF01370"/>
    </source>
</evidence>
<keyword evidence="5" id="KW-1185">Reference proteome</keyword>